<dbReference type="GO" id="GO:0009390">
    <property type="term" value="C:dimethyl sulfoxide reductase complex"/>
    <property type="evidence" value="ECO:0007669"/>
    <property type="project" value="TreeGrafter"/>
</dbReference>
<dbReference type="Pfam" id="PF04976">
    <property type="entry name" value="DmsC"/>
    <property type="match status" value="1"/>
</dbReference>
<dbReference type="GO" id="GO:0019645">
    <property type="term" value="P:anaerobic electron transport chain"/>
    <property type="evidence" value="ECO:0007669"/>
    <property type="project" value="InterPro"/>
</dbReference>
<dbReference type="PANTHER" id="PTHR38095:SF2">
    <property type="entry name" value="ANAEROBIC DIMETHYL SULFOXIDE REDUCTASE CHAIN C"/>
    <property type="match status" value="1"/>
</dbReference>
<proteinExistence type="predicted"/>
<sequence length="303" mass="31969">MHPAPSIIVFTVLSGLGLGMVFWVGLGAGPDQGAARWWITLLALGFAAAGGAASTGHLARPDRAWRAFSQWRSSWLSREACLMVAALGAFALYAAIWMLGGTRYWLLGWLSSVLALATVYATAMIYAQLRTVPRWSLAPTPQMFLALSAVGGLLGVGAAAALGGASAPSGWVALGIALAAGVAVWWQTVAAGAGRRASGSDIGTATGLGRLGRVRLFEPPHTGRNYLLDEMAFRVARGRAFQLRRIGAVLGFLVPLALALLAWALGGWLLVPALISHVAGVLALRWLFFAEAEHVQAFYYGMR</sequence>
<feature type="transmembrane region" description="Helical" evidence="1">
    <location>
        <begin position="246"/>
        <end position="263"/>
    </location>
</feature>
<dbReference type="InterPro" id="IPR007059">
    <property type="entry name" value="DmsC"/>
</dbReference>
<dbReference type="GO" id="GO:0005886">
    <property type="term" value="C:plasma membrane"/>
    <property type="evidence" value="ECO:0007669"/>
    <property type="project" value="TreeGrafter"/>
</dbReference>
<feature type="transmembrane region" description="Helical" evidence="1">
    <location>
        <begin position="7"/>
        <end position="25"/>
    </location>
</feature>
<feature type="transmembrane region" description="Helical" evidence="1">
    <location>
        <begin position="269"/>
        <end position="288"/>
    </location>
</feature>
<feature type="transmembrane region" description="Helical" evidence="1">
    <location>
        <begin position="80"/>
        <end position="100"/>
    </location>
</feature>
<dbReference type="Proteomes" id="UP000655420">
    <property type="component" value="Unassembled WGS sequence"/>
</dbReference>
<evidence type="ECO:0000256" key="1">
    <source>
        <dbReference type="SAM" id="Phobius"/>
    </source>
</evidence>
<name>A0A8J7SDL1_9RHOB</name>
<feature type="transmembrane region" description="Helical" evidence="1">
    <location>
        <begin position="106"/>
        <end position="129"/>
    </location>
</feature>
<evidence type="ECO:0000313" key="2">
    <source>
        <dbReference type="EMBL" id="MBK0399298.1"/>
    </source>
</evidence>
<keyword evidence="1" id="KW-1133">Transmembrane helix</keyword>
<accession>A0A8J7SDL1</accession>
<comment type="caution">
    <text evidence="2">The sequence shown here is derived from an EMBL/GenBank/DDBJ whole genome shotgun (WGS) entry which is preliminary data.</text>
</comment>
<feature type="transmembrane region" description="Helical" evidence="1">
    <location>
        <begin position="37"/>
        <end position="59"/>
    </location>
</feature>
<dbReference type="AlphaFoldDB" id="A0A8J7SDL1"/>
<dbReference type="PANTHER" id="PTHR38095">
    <property type="entry name" value="ANAEROBIC DIMETHYL SULFOXIDE REDUCTASE CHAIN YNFH"/>
    <property type="match status" value="1"/>
</dbReference>
<protein>
    <submittedName>
        <fullName evidence="2">Dimethyl sulfoxide reductase anchor subunit</fullName>
    </submittedName>
</protein>
<keyword evidence="3" id="KW-1185">Reference proteome</keyword>
<gene>
    <name evidence="2" type="ORF">H0I76_08855</name>
</gene>
<evidence type="ECO:0000313" key="3">
    <source>
        <dbReference type="Proteomes" id="UP000655420"/>
    </source>
</evidence>
<dbReference type="GO" id="GO:0009389">
    <property type="term" value="F:dimethyl sulfoxide reductase activity"/>
    <property type="evidence" value="ECO:0007669"/>
    <property type="project" value="TreeGrafter"/>
</dbReference>
<dbReference type="EMBL" id="JAEHHL010000004">
    <property type="protein sequence ID" value="MBK0399298.1"/>
    <property type="molecule type" value="Genomic_DNA"/>
</dbReference>
<feature type="transmembrane region" description="Helical" evidence="1">
    <location>
        <begin position="141"/>
        <end position="162"/>
    </location>
</feature>
<keyword evidence="1" id="KW-0472">Membrane</keyword>
<feature type="transmembrane region" description="Helical" evidence="1">
    <location>
        <begin position="168"/>
        <end position="186"/>
    </location>
</feature>
<reference evidence="2" key="1">
    <citation type="submission" date="2020-12" db="EMBL/GenBank/DDBJ databases">
        <title>Bacterial taxonomy.</title>
        <authorList>
            <person name="Pan X."/>
        </authorList>
    </citation>
    <scope>NUCLEOTIDE SEQUENCE</scope>
    <source>
        <strain evidence="2">M0105</strain>
    </source>
</reference>
<dbReference type="RefSeq" id="WP_200609395.1">
    <property type="nucleotide sequence ID" value="NZ_JAEHHL010000004.1"/>
</dbReference>
<organism evidence="2 3">
    <name type="scientific">Thermohalobaculum xanthum</name>
    <dbReference type="NCBI Taxonomy" id="2753746"/>
    <lineage>
        <taxon>Bacteria</taxon>
        <taxon>Pseudomonadati</taxon>
        <taxon>Pseudomonadota</taxon>
        <taxon>Alphaproteobacteria</taxon>
        <taxon>Rhodobacterales</taxon>
        <taxon>Paracoccaceae</taxon>
        <taxon>Thermohalobaculum</taxon>
    </lineage>
</organism>
<keyword evidence="1" id="KW-0812">Transmembrane</keyword>